<evidence type="ECO:0000313" key="1">
    <source>
        <dbReference type="EMBL" id="AQY50492.1"/>
    </source>
</evidence>
<dbReference type="Proteomes" id="UP000223060">
    <property type="component" value="Chromosome"/>
</dbReference>
<evidence type="ECO:0000313" key="2">
    <source>
        <dbReference type="Proteomes" id="UP000223060"/>
    </source>
</evidence>
<organism evidence="1 2">
    <name type="scientific">Listeria weihenstephanensis</name>
    <dbReference type="NCBI Taxonomy" id="1006155"/>
    <lineage>
        <taxon>Bacteria</taxon>
        <taxon>Bacillati</taxon>
        <taxon>Bacillota</taxon>
        <taxon>Bacilli</taxon>
        <taxon>Bacillales</taxon>
        <taxon>Listeriaceae</taxon>
        <taxon>Listeria</taxon>
    </lineage>
</organism>
<reference evidence="2" key="1">
    <citation type="submission" date="2015-03" db="EMBL/GenBank/DDBJ databases">
        <authorList>
            <person name="Ferrari E."/>
            <person name="Walter M.C."/>
            <person name="Huptas C."/>
            <person name="Scherer S."/>
            <person name="Mueller-Herbst S."/>
        </authorList>
    </citation>
    <scope>NUCLEOTIDE SEQUENCE [LARGE SCALE GENOMIC DNA]</scope>
    <source>
        <strain evidence="2">LWP01</strain>
    </source>
</reference>
<dbReference type="EMBL" id="CP011102">
    <property type="protein sequence ID" value="AQY50492.1"/>
    <property type="molecule type" value="Genomic_DNA"/>
</dbReference>
<name>A0A3B6XH08_9LIST</name>
<dbReference type="KEGG" id="lwi:UE46_05255"/>
<protein>
    <submittedName>
        <fullName evidence="1">Uncharacterized protein</fullName>
    </submittedName>
</protein>
<accession>A0A3B6XH08</accession>
<keyword evidence="2" id="KW-1185">Reference proteome</keyword>
<proteinExistence type="predicted"/>
<gene>
    <name evidence="1" type="ORF">UE46_05255</name>
</gene>
<dbReference type="RefSeq" id="WP_036058600.1">
    <property type="nucleotide sequence ID" value="NZ_CP011102.1"/>
</dbReference>
<dbReference type="AlphaFoldDB" id="A0A3B6XH08"/>
<sequence length="71" mass="8127">MDKTLKVSMVAGIPLSKVKRKAKYKAFWAEIRKYESEGWSLVSYSAAFHYRAELERLESTKLEGIEENGGN</sequence>